<feature type="modified residue" description="N6-(pyridoxal phosphate)lysine" evidence="2 3">
    <location>
        <position position="62"/>
    </location>
</feature>
<dbReference type="Gene3D" id="3.20.20.10">
    <property type="entry name" value="Alanine racemase"/>
    <property type="match status" value="1"/>
</dbReference>
<dbReference type="PANTHER" id="PTHR10146:SF14">
    <property type="entry name" value="PYRIDOXAL PHOSPHATE HOMEOSTASIS PROTEIN"/>
    <property type="match status" value="1"/>
</dbReference>
<name>A0A931CU29_9MICC</name>
<organism evidence="7 8">
    <name type="scientific">Arthrobacter terrae</name>
    <dbReference type="NCBI Taxonomy" id="2935737"/>
    <lineage>
        <taxon>Bacteria</taxon>
        <taxon>Bacillati</taxon>
        <taxon>Actinomycetota</taxon>
        <taxon>Actinomycetes</taxon>
        <taxon>Micrococcales</taxon>
        <taxon>Micrococcaceae</taxon>
        <taxon>Arthrobacter</taxon>
    </lineage>
</organism>
<reference evidence="7 8" key="1">
    <citation type="submission" date="2020-11" db="EMBL/GenBank/DDBJ databases">
        <title>Arthrobacter antarcticus sp. nov., isolated from Antarctic Soil.</title>
        <authorList>
            <person name="Li J."/>
        </authorList>
    </citation>
    <scope>NUCLEOTIDE SEQUENCE [LARGE SCALE GENOMIC DNA]</scope>
    <source>
        <strain evidence="7 8">Z1-20</strain>
    </source>
</reference>
<dbReference type="Pfam" id="PF01168">
    <property type="entry name" value="Ala_racemase_N"/>
    <property type="match status" value="1"/>
</dbReference>
<accession>A0A931CU29</accession>
<dbReference type="GO" id="GO:0030170">
    <property type="term" value="F:pyridoxal phosphate binding"/>
    <property type="evidence" value="ECO:0007669"/>
    <property type="project" value="UniProtKB-UniRule"/>
</dbReference>
<evidence type="ECO:0000313" key="8">
    <source>
        <dbReference type="Proteomes" id="UP000655366"/>
    </source>
</evidence>
<evidence type="ECO:0000256" key="5">
    <source>
        <dbReference type="SAM" id="MobiDB-lite"/>
    </source>
</evidence>
<evidence type="ECO:0000259" key="6">
    <source>
        <dbReference type="Pfam" id="PF01168"/>
    </source>
</evidence>
<dbReference type="RefSeq" id="WP_196398359.1">
    <property type="nucleotide sequence ID" value="NZ_JADNYM010000030.1"/>
</dbReference>
<dbReference type="InterPro" id="IPR001608">
    <property type="entry name" value="Ala_racemase_N"/>
</dbReference>
<dbReference type="InterPro" id="IPR029066">
    <property type="entry name" value="PLP-binding_barrel"/>
</dbReference>
<protein>
    <recommendedName>
        <fullName evidence="2">Pyridoxal phosphate homeostasis protein</fullName>
        <shortName evidence="2">PLP homeostasis protein</shortName>
    </recommendedName>
</protein>
<feature type="region of interest" description="Disordered" evidence="5">
    <location>
        <begin position="1"/>
        <end position="37"/>
    </location>
</feature>
<proteinExistence type="inferred from homology"/>
<evidence type="ECO:0000256" key="1">
    <source>
        <dbReference type="ARBA" id="ARBA00022898"/>
    </source>
</evidence>
<dbReference type="EMBL" id="JADNYM010000030">
    <property type="protein sequence ID" value="MBG0741424.1"/>
    <property type="molecule type" value="Genomic_DNA"/>
</dbReference>
<dbReference type="AlphaFoldDB" id="A0A931CU29"/>
<dbReference type="CDD" id="cd00635">
    <property type="entry name" value="PLPDE_III_YBL036c_like"/>
    <property type="match status" value="1"/>
</dbReference>
<dbReference type="PROSITE" id="PS01211">
    <property type="entry name" value="UPF0001"/>
    <property type="match status" value="1"/>
</dbReference>
<evidence type="ECO:0000256" key="4">
    <source>
        <dbReference type="RuleBase" id="RU004514"/>
    </source>
</evidence>
<dbReference type="PANTHER" id="PTHR10146">
    <property type="entry name" value="PROLINE SYNTHETASE CO-TRANSCRIBED BACTERIAL HOMOLOG PROTEIN"/>
    <property type="match status" value="1"/>
</dbReference>
<evidence type="ECO:0000256" key="2">
    <source>
        <dbReference type="HAMAP-Rule" id="MF_02087"/>
    </source>
</evidence>
<dbReference type="HAMAP" id="MF_02087">
    <property type="entry name" value="PLP_homeostasis"/>
    <property type="match status" value="1"/>
</dbReference>
<comment type="cofactor">
    <cofactor evidence="3">
        <name>pyridoxal 5'-phosphate</name>
        <dbReference type="ChEBI" id="CHEBI:597326"/>
    </cofactor>
</comment>
<comment type="similarity">
    <text evidence="2 4">Belongs to the pyridoxal phosphate-binding protein YggS/PROSC family.</text>
</comment>
<gene>
    <name evidence="7" type="ORF">IV500_18840</name>
</gene>
<dbReference type="InterPro" id="IPR011078">
    <property type="entry name" value="PyrdxlP_homeostasis"/>
</dbReference>
<dbReference type="Proteomes" id="UP000655366">
    <property type="component" value="Unassembled WGS sequence"/>
</dbReference>
<evidence type="ECO:0000256" key="3">
    <source>
        <dbReference type="PIRSR" id="PIRSR004848-1"/>
    </source>
</evidence>
<keyword evidence="1 2" id="KW-0663">Pyridoxal phosphate</keyword>
<dbReference type="SUPFAM" id="SSF51419">
    <property type="entry name" value="PLP-binding barrel"/>
    <property type="match status" value="1"/>
</dbReference>
<evidence type="ECO:0000313" key="7">
    <source>
        <dbReference type="EMBL" id="MBG0741424.1"/>
    </source>
</evidence>
<sequence>MDDQPGPEQSGAHQRPSEEQPSGRDRGSELERNLEQVRSRIATAAAARPAGKADPELIVVTKFHPAADVLLLAELGVRDVGENRDQEAAAKSAEVTQRITGATLRWHFIGQLQSNKAKSVAGYAYSVHSVDRAGLVKALSAAVTAEQQRTGRADLLCFVQVNLDPALTSGPDPAGPPRAASRGGVAAADVMRLAELIELAPGLRLAGVMAVAPRDGDADEAFARLAKVSAAVVQRFPQATAISAGMSQDLERAIAAGATHLRVGSDILGPRPALR</sequence>
<feature type="domain" description="Alanine racemase N-terminal" evidence="6">
    <location>
        <begin position="30"/>
        <end position="272"/>
    </location>
</feature>
<comment type="caution">
    <text evidence="7">The sequence shown here is derived from an EMBL/GenBank/DDBJ whole genome shotgun (WGS) entry which is preliminary data.</text>
</comment>
<dbReference type="NCBIfam" id="TIGR00044">
    <property type="entry name" value="YggS family pyridoxal phosphate-dependent enzyme"/>
    <property type="match status" value="1"/>
</dbReference>
<comment type="function">
    <text evidence="2">Pyridoxal 5'-phosphate (PLP)-binding protein, which is involved in PLP homeostasis.</text>
</comment>
<keyword evidence="8" id="KW-1185">Reference proteome</keyword>
<feature type="compositionally biased region" description="Basic and acidic residues" evidence="5">
    <location>
        <begin position="15"/>
        <end position="37"/>
    </location>
</feature>
<dbReference type="PIRSF" id="PIRSF004848">
    <property type="entry name" value="YBL036c_PLPDEIII"/>
    <property type="match status" value="1"/>
</dbReference>